<comment type="subcellular location">
    <subcellularLocation>
        <location evidence="1">Cell membrane</location>
        <topology evidence="1">Single-pass type II membrane protein</topology>
    </subcellularLocation>
</comment>
<keyword evidence="5" id="KW-0472">Membrane</keyword>
<evidence type="ECO:0000313" key="13">
    <source>
        <dbReference type="Proteomes" id="UP001372834"/>
    </source>
</evidence>
<feature type="disulfide bond" evidence="7">
    <location>
        <begin position="171"/>
        <end position="232"/>
    </location>
</feature>
<dbReference type="InterPro" id="IPR000082">
    <property type="entry name" value="SEA_dom"/>
</dbReference>
<feature type="disulfide bond" evidence="8">
    <location>
        <begin position="342"/>
        <end position="357"/>
    </location>
</feature>
<dbReference type="InterPro" id="IPR043504">
    <property type="entry name" value="Peptidase_S1_PA_chymotrypsin"/>
</dbReference>
<dbReference type="Gene3D" id="4.10.400.10">
    <property type="entry name" value="Low-density Lipoprotein Receptor"/>
    <property type="match status" value="1"/>
</dbReference>
<dbReference type="InterPro" id="IPR036364">
    <property type="entry name" value="SEA_dom_sf"/>
</dbReference>
<dbReference type="InterPro" id="IPR020067">
    <property type="entry name" value="Frizzled_dom"/>
</dbReference>
<dbReference type="SUPFAM" id="SSF63501">
    <property type="entry name" value="Frizzled cysteine-rich domain"/>
    <property type="match status" value="1"/>
</dbReference>
<dbReference type="SUPFAM" id="SSF57424">
    <property type="entry name" value="LDL receptor-like module"/>
    <property type="match status" value="1"/>
</dbReference>
<evidence type="ECO:0000256" key="4">
    <source>
        <dbReference type="ARBA" id="ARBA00022989"/>
    </source>
</evidence>
<evidence type="ECO:0000256" key="8">
    <source>
        <dbReference type="PROSITE-ProRule" id="PRU00124"/>
    </source>
</evidence>
<dbReference type="Gene3D" id="3.30.70.960">
    <property type="entry name" value="SEA domain"/>
    <property type="match status" value="1"/>
</dbReference>
<dbReference type="EMBL" id="JAWJWE010000037">
    <property type="protein sequence ID" value="KAK6625368.1"/>
    <property type="molecule type" value="Genomic_DNA"/>
</dbReference>
<keyword evidence="4" id="KW-1133">Transmembrane helix</keyword>
<evidence type="ECO:0000313" key="12">
    <source>
        <dbReference type="EMBL" id="KAK6625368.1"/>
    </source>
</evidence>
<evidence type="ECO:0000256" key="1">
    <source>
        <dbReference type="ARBA" id="ARBA00004401"/>
    </source>
</evidence>
<dbReference type="SMART" id="SM00020">
    <property type="entry name" value="Tryp_SPc"/>
    <property type="match status" value="1"/>
</dbReference>
<dbReference type="SUPFAM" id="SSF82671">
    <property type="entry name" value="SEA domain"/>
    <property type="match status" value="1"/>
</dbReference>
<dbReference type="PROSITE" id="PS50024">
    <property type="entry name" value="SEA"/>
    <property type="match status" value="1"/>
</dbReference>
<feature type="domain" description="SEA" evidence="9">
    <location>
        <begin position="24"/>
        <end position="145"/>
    </location>
</feature>
<dbReference type="CDD" id="cd00190">
    <property type="entry name" value="Tryp_SPc"/>
    <property type="match status" value="1"/>
</dbReference>
<organism evidence="12 13">
    <name type="scientific">Polyplax serrata</name>
    <name type="common">Common mouse louse</name>
    <dbReference type="NCBI Taxonomy" id="468196"/>
    <lineage>
        <taxon>Eukaryota</taxon>
        <taxon>Metazoa</taxon>
        <taxon>Ecdysozoa</taxon>
        <taxon>Arthropoda</taxon>
        <taxon>Hexapoda</taxon>
        <taxon>Insecta</taxon>
        <taxon>Pterygota</taxon>
        <taxon>Neoptera</taxon>
        <taxon>Paraneoptera</taxon>
        <taxon>Psocodea</taxon>
        <taxon>Troctomorpha</taxon>
        <taxon>Phthiraptera</taxon>
        <taxon>Anoplura</taxon>
        <taxon>Polyplacidae</taxon>
        <taxon>Polyplax</taxon>
    </lineage>
</organism>
<gene>
    <name evidence="12" type="ORF">RUM43_005665</name>
</gene>
<evidence type="ECO:0000259" key="11">
    <source>
        <dbReference type="PROSITE" id="PS50240"/>
    </source>
</evidence>
<feature type="disulfide bond" evidence="7">
    <location>
        <begin position="179"/>
        <end position="225"/>
    </location>
</feature>
<dbReference type="PRINTS" id="PR00261">
    <property type="entry name" value="LDLRECEPTOR"/>
</dbReference>
<dbReference type="InterPro" id="IPR002172">
    <property type="entry name" value="LDrepeatLR_classA_rpt"/>
</dbReference>
<sequence>MIWELNKLKLFNGEDTFILSQSIDERIFRVNFRVTEGDYYESKLADPSTEDFRVRARNYRERLNLIFRRSFLRPAFLKTDILALDGNEGEDLVVHFNAHFDAGRMDITPSDIEDILTKEIRLEKSLYLTNLTIPVESILIRESTADMTTNYPMSTATTLASPTTRRPPRQCTRLQLDYCSKMSYNVTSYPNIIGHANYQEVMDDVIAFREIVDAECYRLAYEFVCLVLQPPCERETTAEEDSMVMPCRSYCNEFIKNCGNRISPKFKQALDCSKFDEFSGRGICIPKPGCIEELQSQGLESRLCDGVIDCADMSDELSCSYCQEGYLHCGMSRTCIPQEKKCDGVVDCPNGSDERNCLAVLPSSPKSRNSINTPHLHRYYDAGLATYNRQGKLKKMCVDNLNVTDAAEEVEEVQQLADFLCQSASYKKSDYYKIEKDKETDSLGYVEMVDENKFEPSNCEDKNILHVNCKDLQCGVQVMHSKPVEGLKKMASHGDWPWHVALLKDNVHLCDGTLLSEDWILTTASCFQGQSKALWVARLGSIRLSSSSPWEQERQIVGMMKSPVEGSTLVLLKLNEPAIFSDFVRPVCLPETFVPLENYTYCTTLGWNRNREQLQRVDIKMSEMALCENISITTVNSVCAESYPNERDCDEEEFAGSSLLCLPPEGRQWHLIGVTNWRIACQKMATERPRLYDKTTSNLEWITDTIANG</sequence>
<dbReference type="InterPro" id="IPR009003">
    <property type="entry name" value="Peptidase_S1_PA"/>
</dbReference>
<evidence type="ECO:0000259" key="10">
    <source>
        <dbReference type="PROSITE" id="PS50038"/>
    </source>
</evidence>
<comment type="caution">
    <text evidence="12">The sequence shown here is derived from an EMBL/GenBank/DDBJ whole genome shotgun (WGS) entry which is preliminary data.</text>
</comment>
<feature type="disulfide bond" evidence="8">
    <location>
        <begin position="304"/>
        <end position="319"/>
    </location>
</feature>
<evidence type="ECO:0000256" key="7">
    <source>
        <dbReference type="PROSITE-ProRule" id="PRU00090"/>
    </source>
</evidence>
<dbReference type="Pfam" id="PF01390">
    <property type="entry name" value="SEA"/>
    <property type="match status" value="1"/>
</dbReference>
<reference evidence="12 13" key="1">
    <citation type="submission" date="2023-10" db="EMBL/GenBank/DDBJ databases">
        <title>Genomes of two closely related lineages of the louse Polyplax serrata with different host specificities.</title>
        <authorList>
            <person name="Martinu J."/>
            <person name="Tarabai H."/>
            <person name="Stefka J."/>
            <person name="Hypsa V."/>
        </authorList>
    </citation>
    <scope>NUCLEOTIDE SEQUENCE [LARGE SCALE GENOMIC DNA]</scope>
    <source>
        <strain evidence="12">HR10_N</strain>
    </source>
</reference>
<dbReference type="GO" id="GO:0006508">
    <property type="term" value="P:proteolysis"/>
    <property type="evidence" value="ECO:0007669"/>
    <property type="project" value="InterPro"/>
</dbReference>
<dbReference type="Pfam" id="PF01392">
    <property type="entry name" value="Fz"/>
    <property type="match status" value="1"/>
</dbReference>
<evidence type="ECO:0000256" key="6">
    <source>
        <dbReference type="ARBA" id="ARBA00023157"/>
    </source>
</evidence>
<feature type="domain" description="FZ" evidence="10">
    <location>
        <begin position="171"/>
        <end position="293"/>
    </location>
</feature>
<keyword evidence="2" id="KW-0812">Transmembrane</keyword>
<dbReference type="SMART" id="SM00063">
    <property type="entry name" value="FRI"/>
    <property type="match status" value="1"/>
</dbReference>
<dbReference type="PANTHER" id="PTHR24258">
    <property type="entry name" value="SERINE PROTEASE-RELATED"/>
    <property type="match status" value="1"/>
</dbReference>
<comment type="caution">
    <text evidence="8">Lacks conserved residue(s) required for the propagation of feature annotation.</text>
</comment>
<dbReference type="AlphaFoldDB" id="A0AAN8NRM6"/>
<protein>
    <recommendedName>
        <fullName evidence="14">Atrial natriuretic peptide-converting enzyme</fullName>
    </recommendedName>
</protein>
<name>A0AAN8NRM6_POLSC</name>
<dbReference type="InterPro" id="IPR023415">
    <property type="entry name" value="LDLR_class-A_CS"/>
</dbReference>
<evidence type="ECO:0000256" key="5">
    <source>
        <dbReference type="ARBA" id="ARBA00023136"/>
    </source>
</evidence>
<evidence type="ECO:0000256" key="3">
    <source>
        <dbReference type="ARBA" id="ARBA00022968"/>
    </source>
</evidence>
<dbReference type="PANTHER" id="PTHR24258:SF146">
    <property type="entry name" value="ATRIAL NATRIURETIC PEPTIDE-CONVERTING ENZYME"/>
    <property type="match status" value="1"/>
</dbReference>
<evidence type="ECO:0008006" key="14">
    <source>
        <dbReference type="Google" id="ProtNLM"/>
    </source>
</evidence>
<dbReference type="PROSITE" id="PS50240">
    <property type="entry name" value="TRYPSIN_DOM"/>
    <property type="match status" value="1"/>
</dbReference>
<dbReference type="Pfam" id="PF00057">
    <property type="entry name" value="Ldl_recept_a"/>
    <property type="match status" value="1"/>
</dbReference>
<dbReference type="PROSITE" id="PS50068">
    <property type="entry name" value="LDLRA_2"/>
    <property type="match status" value="2"/>
</dbReference>
<dbReference type="InterPro" id="IPR036055">
    <property type="entry name" value="LDL_receptor-like_sf"/>
</dbReference>
<dbReference type="Pfam" id="PF00089">
    <property type="entry name" value="Trypsin"/>
    <property type="match status" value="1"/>
</dbReference>
<dbReference type="GO" id="GO:0005886">
    <property type="term" value="C:plasma membrane"/>
    <property type="evidence" value="ECO:0007669"/>
    <property type="project" value="UniProtKB-SubCell"/>
</dbReference>
<dbReference type="InterPro" id="IPR001254">
    <property type="entry name" value="Trypsin_dom"/>
</dbReference>
<dbReference type="Proteomes" id="UP001372834">
    <property type="component" value="Unassembled WGS sequence"/>
</dbReference>
<dbReference type="PROSITE" id="PS50038">
    <property type="entry name" value="FZ"/>
    <property type="match status" value="1"/>
</dbReference>
<dbReference type="Gene3D" id="2.40.10.10">
    <property type="entry name" value="Trypsin-like serine proteases"/>
    <property type="match status" value="2"/>
</dbReference>
<feature type="domain" description="Peptidase S1" evidence="11">
    <location>
        <begin position="483"/>
        <end position="707"/>
    </location>
</feature>
<keyword evidence="3" id="KW-0735">Signal-anchor</keyword>
<dbReference type="Gene3D" id="1.10.2000.10">
    <property type="entry name" value="Frizzled cysteine-rich domain"/>
    <property type="match status" value="1"/>
</dbReference>
<dbReference type="SMART" id="SM00192">
    <property type="entry name" value="LDLa"/>
    <property type="match status" value="2"/>
</dbReference>
<dbReference type="CDD" id="cd07066">
    <property type="entry name" value="CRD_FZ"/>
    <property type="match status" value="1"/>
</dbReference>
<dbReference type="SUPFAM" id="SSF50494">
    <property type="entry name" value="Trypsin-like serine proteases"/>
    <property type="match status" value="1"/>
</dbReference>
<dbReference type="GO" id="GO:0004252">
    <property type="term" value="F:serine-type endopeptidase activity"/>
    <property type="evidence" value="ECO:0007669"/>
    <property type="project" value="InterPro"/>
</dbReference>
<proteinExistence type="predicted"/>
<dbReference type="FunFam" id="2.40.10.10:FF:000235">
    <property type="entry name" value="Atrial natriuretic peptide-converting enzyme"/>
    <property type="match status" value="1"/>
</dbReference>
<dbReference type="PROSITE" id="PS01209">
    <property type="entry name" value="LDLRA_1"/>
    <property type="match status" value="1"/>
</dbReference>
<accession>A0AAN8NRM6</accession>
<evidence type="ECO:0000259" key="9">
    <source>
        <dbReference type="PROSITE" id="PS50024"/>
    </source>
</evidence>
<evidence type="ECO:0000256" key="2">
    <source>
        <dbReference type="ARBA" id="ARBA00022692"/>
    </source>
</evidence>
<keyword evidence="6 8" id="KW-1015">Disulfide bond</keyword>
<dbReference type="CDD" id="cd00112">
    <property type="entry name" value="LDLa"/>
    <property type="match status" value="2"/>
</dbReference>
<dbReference type="InterPro" id="IPR036790">
    <property type="entry name" value="Frizzled_dom_sf"/>
</dbReference>